<name>A0A0C2MQW5_THEKT</name>
<reference evidence="2 3" key="1">
    <citation type="journal article" date="2014" name="Genome Biol. Evol.">
        <title>The genome of the myxosporean Thelohanellus kitauei shows adaptations to nutrient acquisition within its fish host.</title>
        <authorList>
            <person name="Yang Y."/>
            <person name="Xiong J."/>
            <person name="Zhou Z."/>
            <person name="Huo F."/>
            <person name="Miao W."/>
            <person name="Ran C."/>
            <person name="Liu Y."/>
            <person name="Zhang J."/>
            <person name="Feng J."/>
            <person name="Wang M."/>
            <person name="Wang M."/>
            <person name="Wang L."/>
            <person name="Yao B."/>
        </authorList>
    </citation>
    <scope>NUCLEOTIDE SEQUENCE [LARGE SCALE GENOMIC DNA]</scope>
    <source>
        <strain evidence="2">Wuqing</strain>
    </source>
</reference>
<sequence>MLEIKLKARCQSWLNLSNHRGRVRIYYSQSADKKNSCLVIADKIWIKNKTTAEYLKCVVVKRNTDFSDLVSCERKLLRKHADQSIEKNSRHSKREKSTKRGRGYNLITM</sequence>
<proteinExistence type="predicted"/>
<organism evidence="2 3">
    <name type="scientific">Thelohanellus kitauei</name>
    <name type="common">Myxosporean</name>
    <dbReference type="NCBI Taxonomy" id="669202"/>
    <lineage>
        <taxon>Eukaryota</taxon>
        <taxon>Metazoa</taxon>
        <taxon>Cnidaria</taxon>
        <taxon>Myxozoa</taxon>
        <taxon>Myxosporea</taxon>
        <taxon>Bivalvulida</taxon>
        <taxon>Platysporina</taxon>
        <taxon>Myxobolidae</taxon>
        <taxon>Thelohanellus</taxon>
    </lineage>
</organism>
<keyword evidence="3" id="KW-1185">Reference proteome</keyword>
<evidence type="ECO:0000313" key="3">
    <source>
        <dbReference type="Proteomes" id="UP000031668"/>
    </source>
</evidence>
<protein>
    <submittedName>
        <fullName evidence="2">Uncharacterized protein</fullName>
    </submittedName>
</protein>
<feature type="compositionally biased region" description="Basic and acidic residues" evidence="1">
    <location>
        <begin position="80"/>
        <end position="89"/>
    </location>
</feature>
<dbReference type="EMBL" id="JWZT01004471">
    <property type="protein sequence ID" value="KII64062.1"/>
    <property type="molecule type" value="Genomic_DNA"/>
</dbReference>
<dbReference type="Proteomes" id="UP000031668">
    <property type="component" value="Unassembled WGS sequence"/>
</dbReference>
<evidence type="ECO:0000313" key="2">
    <source>
        <dbReference type="EMBL" id="KII64062.1"/>
    </source>
</evidence>
<dbReference type="AlphaFoldDB" id="A0A0C2MQW5"/>
<accession>A0A0C2MQW5</accession>
<gene>
    <name evidence="2" type="ORF">RF11_05365</name>
</gene>
<evidence type="ECO:0000256" key="1">
    <source>
        <dbReference type="SAM" id="MobiDB-lite"/>
    </source>
</evidence>
<comment type="caution">
    <text evidence="2">The sequence shown here is derived from an EMBL/GenBank/DDBJ whole genome shotgun (WGS) entry which is preliminary data.</text>
</comment>
<feature type="region of interest" description="Disordered" evidence="1">
    <location>
        <begin position="80"/>
        <end position="109"/>
    </location>
</feature>
<feature type="compositionally biased region" description="Basic residues" evidence="1">
    <location>
        <begin position="90"/>
        <end position="102"/>
    </location>
</feature>